<dbReference type="SUPFAM" id="SSF48371">
    <property type="entry name" value="ARM repeat"/>
    <property type="match status" value="1"/>
</dbReference>
<gene>
    <name evidence="1" type="ORF">UFOVP802_5</name>
</gene>
<sequence length="494" mass="51485">MAGIPKVKIQFDADFSDLQKGIKGASGEVEGFGDRLGDFGKKAGAAFAIAGVAAAAYAGKLLIDGVKSAIEDEAAQAKLATTLKNVAGATDAQVAATEAYILKTELATGKTDNELRPSLERLVRATKDSEEAQKLQTLALDIAAGSGKSLEAVSNALGKAYEGSNTALSKLGIGIDKASLKTMSFDEITASLSTTFRDQASIQADTFAGKMDRLKVAIDEGKETVGSFVLDAITPMVSTFVNDVVPAIQAVASNIGEKLQPVFENLQTFFTDFLIPVFKEWWGFLSDVIIPAIISFVKPAFEGLKSAFNSISNALEDNKDKLIPFFELIKEVYSFVLKFLAPVFGTILKVAFEVIGNLIAGLITGFANVAKAITSVVNGIKAMIDLIRNNPIVQGIGNLIGNVFGGGKATGGVVSSGTPYLVGERGAELFVPQSNGTIVPNSALGSSGGTVININVTGAMDPVRVARQIATLLGNEATTGGTFANLGLSRIVAS</sequence>
<organism evidence="1">
    <name type="scientific">uncultured Caudovirales phage</name>
    <dbReference type="NCBI Taxonomy" id="2100421"/>
    <lineage>
        <taxon>Viruses</taxon>
        <taxon>Duplodnaviria</taxon>
        <taxon>Heunggongvirae</taxon>
        <taxon>Uroviricota</taxon>
        <taxon>Caudoviricetes</taxon>
        <taxon>Peduoviridae</taxon>
        <taxon>Maltschvirus</taxon>
        <taxon>Maltschvirus maltsch</taxon>
    </lineage>
</organism>
<evidence type="ECO:0008006" key="2">
    <source>
        <dbReference type="Google" id="ProtNLM"/>
    </source>
</evidence>
<reference evidence="1" key="1">
    <citation type="submission" date="2020-04" db="EMBL/GenBank/DDBJ databases">
        <authorList>
            <person name="Chiriac C."/>
            <person name="Salcher M."/>
            <person name="Ghai R."/>
            <person name="Kavagutti S V."/>
        </authorList>
    </citation>
    <scope>NUCLEOTIDE SEQUENCE</scope>
</reference>
<accession>A0A6J5P1D3</accession>
<evidence type="ECO:0000313" key="1">
    <source>
        <dbReference type="EMBL" id="CAB4163148.1"/>
    </source>
</evidence>
<dbReference type="InterPro" id="IPR016024">
    <property type="entry name" value="ARM-type_fold"/>
</dbReference>
<proteinExistence type="predicted"/>
<protein>
    <recommendedName>
        <fullName evidence="2">Bacteriophage lambda, GpH, tail tape measure, C-terminal</fullName>
    </recommendedName>
</protein>
<name>A0A6J5P1D3_9CAUD</name>
<dbReference type="EMBL" id="LR796753">
    <property type="protein sequence ID" value="CAB4163148.1"/>
    <property type="molecule type" value="Genomic_DNA"/>
</dbReference>